<proteinExistence type="predicted"/>
<keyword evidence="4" id="KW-1185">Reference proteome</keyword>
<sequence>MYNTPRYASLWLGMALILSACSGTPEAPPPAPEPAPVVAPDPGPQPFENEVISVPVSPVETLPSDW</sequence>
<feature type="signal peptide" evidence="2">
    <location>
        <begin position="1"/>
        <end position="27"/>
    </location>
</feature>
<name>A0A1J4QHW0_9GAMM</name>
<evidence type="ECO:0000313" key="3">
    <source>
        <dbReference type="EMBL" id="OIN11128.1"/>
    </source>
</evidence>
<evidence type="ECO:0000256" key="2">
    <source>
        <dbReference type="SAM" id="SignalP"/>
    </source>
</evidence>
<feature type="region of interest" description="Disordered" evidence="1">
    <location>
        <begin position="23"/>
        <end position="50"/>
    </location>
</feature>
<accession>A0A1J4QHW0</accession>
<evidence type="ECO:0000256" key="1">
    <source>
        <dbReference type="SAM" id="MobiDB-lite"/>
    </source>
</evidence>
<feature type="compositionally biased region" description="Pro residues" evidence="1">
    <location>
        <begin position="26"/>
        <end position="45"/>
    </location>
</feature>
<organism evidence="3 4">
    <name type="scientific">Oceanisphaera psychrotolerans</name>
    <dbReference type="NCBI Taxonomy" id="1414654"/>
    <lineage>
        <taxon>Bacteria</taxon>
        <taxon>Pseudomonadati</taxon>
        <taxon>Pseudomonadota</taxon>
        <taxon>Gammaproteobacteria</taxon>
        <taxon>Aeromonadales</taxon>
        <taxon>Aeromonadaceae</taxon>
        <taxon>Oceanisphaera</taxon>
    </lineage>
</organism>
<keyword evidence="2" id="KW-0732">Signal</keyword>
<dbReference type="AlphaFoldDB" id="A0A1J4QHW0"/>
<feature type="chain" id="PRO_5009632469" evidence="2">
    <location>
        <begin position="28"/>
        <end position="66"/>
    </location>
</feature>
<evidence type="ECO:0000313" key="4">
    <source>
        <dbReference type="Proteomes" id="UP000243073"/>
    </source>
</evidence>
<gene>
    <name evidence="3" type="ORF">BFR47_12315</name>
</gene>
<dbReference type="STRING" id="1414654.BFR47_12315"/>
<protein>
    <submittedName>
        <fullName evidence="3">Uncharacterized protein</fullName>
    </submittedName>
</protein>
<dbReference type="Proteomes" id="UP000243073">
    <property type="component" value="Unassembled WGS sequence"/>
</dbReference>
<comment type="caution">
    <text evidence="3">The sequence shown here is derived from an EMBL/GenBank/DDBJ whole genome shotgun (WGS) entry which is preliminary data.</text>
</comment>
<dbReference type="EMBL" id="MDKE01000013">
    <property type="protein sequence ID" value="OIN11128.1"/>
    <property type="molecule type" value="Genomic_DNA"/>
</dbReference>
<dbReference type="PROSITE" id="PS51257">
    <property type="entry name" value="PROKAR_LIPOPROTEIN"/>
    <property type="match status" value="1"/>
</dbReference>
<reference evidence="3 4" key="1">
    <citation type="submission" date="2016-07" db="EMBL/GenBank/DDBJ databases">
        <title>Draft Genome Sequence of Oceanisphaera psychrotolerans, isolated from coastal sediment samples.</title>
        <authorList>
            <person name="Zhuo S."/>
            <person name="Ruan Z."/>
        </authorList>
    </citation>
    <scope>NUCLEOTIDE SEQUENCE [LARGE SCALE GENOMIC DNA]</scope>
    <source>
        <strain evidence="3 4">LAM-WHM-ZC</strain>
    </source>
</reference>
<dbReference type="RefSeq" id="WP_071472308.1">
    <property type="nucleotide sequence ID" value="NZ_MDKE01000013.1"/>
</dbReference>